<reference evidence="1 2" key="1">
    <citation type="submission" date="2018-03" db="EMBL/GenBank/DDBJ databases">
        <title>Bioinformatic expansion and discovery of thiopeptide antibiotics.</title>
        <authorList>
            <person name="Schwalen C.J."/>
            <person name="Hudson G.A."/>
            <person name="Mitchell D.A."/>
        </authorList>
    </citation>
    <scope>NUCLEOTIDE SEQUENCE [LARGE SCALE GENOMIC DNA]</scope>
    <source>
        <strain evidence="1 2">NRRL 8041</strain>
    </source>
</reference>
<gene>
    <name evidence="1" type="ORF">C7C45_07760</name>
</gene>
<comment type="caution">
    <text evidence="1">The sequence shown here is derived from an EMBL/GenBank/DDBJ whole genome shotgun (WGS) entry which is preliminary data.</text>
</comment>
<evidence type="ECO:0000313" key="1">
    <source>
        <dbReference type="EMBL" id="PYC72986.1"/>
    </source>
</evidence>
<keyword evidence="2" id="KW-1185">Reference proteome</keyword>
<sequence length="62" mass="6608">MSSRSASFSAVVITTPSSHTAPTSVVIARSQAPAPAASRTIGRYFGLILGASWSMIRRVRRM</sequence>
<organism evidence="1 2">
    <name type="scientific">Micromonospora arborensis</name>
    <dbReference type="NCBI Taxonomy" id="2116518"/>
    <lineage>
        <taxon>Bacteria</taxon>
        <taxon>Bacillati</taxon>
        <taxon>Actinomycetota</taxon>
        <taxon>Actinomycetes</taxon>
        <taxon>Micromonosporales</taxon>
        <taxon>Micromonosporaceae</taxon>
        <taxon>Micromonospora</taxon>
    </lineage>
</organism>
<dbReference type="AlphaFoldDB" id="A0A318NMC9"/>
<evidence type="ECO:0000313" key="2">
    <source>
        <dbReference type="Proteomes" id="UP000248333"/>
    </source>
</evidence>
<dbReference type="EMBL" id="PYBV01000010">
    <property type="protein sequence ID" value="PYC72986.1"/>
    <property type="molecule type" value="Genomic_DNA"/>
</dbReference>
<name>A0A318NMC9_9ACTN</name>
<protein>
    <submittedName>
        <fullName evidence="1">Uncharacterized protein</fullName>
    </submittedName>
</protein>
<accession>A0A318NMC9</accession>
<proteinExistence type="predicted"/>
<dbReference type="Proteomes" id="UP000248333">
    <property type="component" value="Unassembled WGS sequence"/>
</dbReference>